<dbReference type="EMBL" id="CM055100">
    <property type="protein sequence ID" value="KAJ7543419.1"/>
    <property type="molecule type" value="Genomic_DNA"/>
</dbReference>
<protein>
    <submittedName>
        <fullName evidence="1">Uncharacterized protein</fullName>
    </submittedName>
</protein>
<sequence>MQGDDSSSAMASKSLREEGNAFFKAGKYLKAAAVYTQAIKADPSNAALYSNRSAAFLNLLKVTKALSDAEMAVQLNPTWEKGYFRKGCALEAMEHYDEALLAYREALEQNPKSVEVATKIRRLSQLVRDKRRAQEKSGSAKMTDGATVGAVLEQLKTELVSLAKVDHLESDSIEVHTFFKNIIESSINDYINSECKLQARVHFLVGKIDKDLNDSLQVVTVEKAFESPDTLSSCVTFLRQHAIDTLARAACLVVSKKSIAFPRVWDGQGIRAWKHGQEDGLFVQLESSFLRQLWFVPCTVEKGKYICRDFQRLDLDFHAILPPLFR</sequence>
<accession>A0ACC2CN08</accession>
<name>A0ACC2CN08_DIPCM</name>
<reference evidence="2" key="1">
    <citation type="journal article" date="2024" name="Proc. Natl. Acad. Sci. U.S.A.">
        <title>Extraordinary preservation of gene collinearity over three hundred million years revealed in homosporous lycophytes.</title>
        <authorList>
            <person name="Li C."/>
            <person name="Wickell D."/>
            <person name="Kuo L.Y."/>
            <person name="Chen X."/>
            <person name="Nie B."/>
            <person name="Liao X."/>
            <person name="Peng D."/>
            <person name="Ji J."/>
            <person name="Jenkins J."/>
            <person name="Williams M."/>
            <person name="Shu S."/>
            <person name="Plott C."/>
            <person name="Barry K."/>
            <person name="Rajasekar S."/>
            <person name="Grimwood J."/>
            <person name="Han X."/>
            <person name="Sun S."/>
            <person name="Hou Z."/>
            <person name="He W."/>
            <person name="Dai G."/>
            <person name="Sun C."/>
            <person name="Schmutz J."/>
            <person name="Leebens-Mack J.H."/>
            <person name="Li F.W."/>
            <person name="Wang L."/>
        </authorList>
    </citation>
    <scope>NUCLEOTIDE SEQUENCE [LARGE SCALE GENOMIC DNA]</scope>
    <source>
        <strain evidence="2">cv. PW_Plant_1</strain>
    </source>
</reference>
<proteinExistence type="predicted"/>
<evidence type="ECO:0000313" key="2">
    <source>
        <dbReference type="Proteomes" id="UP001162992"/>
    </source>
</evidence>
<dbReference type="Proteomes" id="UP001162992">
    <property type="component" value="Chromosome 9"/>
</dbReference>
<organism evidence="1 2">
    <name type="scientific">Diphasiastrum complanatum</name>
    <name type="common">Issler's clubmoss</name>
    <name type="synonym">Lycopodium complanatum</name>
    <dbReference type="NCBI Taxonomy" id="34168"/>
    <lineage>
        <taxon>Eukaryota</taxon>
        <taxon>Viridiplantae</taxon>
        <taxon>Streptophyta</taxon>
        <taxon>Embryophyta</taxon>
        <taxon>Tracheophyta</taxon>
        <taxon>Lycopodiopsida</taxon>
        <taxon>Lycopodiales</taxon>
        <taxon>Lycopodiaceae</taxon>
        <taxon>Lycopodioideae</taxon>
        <taxon>Diphasiastrum</taxon>
    </lineage>
</organism>
<gene>
    <name evidence="1" type="ORF">O6H91_09G037500</name>
</gene>
<evidence type="ECO:0000313" key="1">
    <source>
        <dbReference type="EMBL" id="KAJ7543419.1"/>
    </source>
</evidence>
<keyword evidence="2" id="KW-1185">Reference proteome</keyword>
<comment type="caution">
    <text evidence="1">The sequence shown here is derived from an EMBL/GenBank/DDBJ whole genome shotgun (WGS) entry which is preliminary data.</text>
</comment>